<feature type="compositionally biased region" description="Basic and acidic residues" evidence="1">
    <location>
        <begin position="254"/>
        <end position="272"/>
    </location>
</feature>
<keyword evidence="4" id="KW-1185">Reference proteome</keyword>
<feature type="region of interest" description="Disordered" evidence="1">
    <location>
        <begin position="1"/>
        <end position="27"/>
    </location>
</feature>
<evidence type="ECO:0000313" key="3">
    <source>
        <dbReference type="EMBL" id="MEU3787714.1"/>
    </source>
</evidence>
<dbReference type="InterPro" id="IPR000792">
    <property type="entry name" value="Tscrpt_reg_LuxR_C"/>
</dbReference>
<dbReference type="Gene3D" id="3.30.450.20">
    <property type="entry name" value="PAS domain"/>
    <property type="match status" value="1"/>
</dbReference>
<proteinExistence type="predicted"/>
<feature type="domain" description="HTH luxR-type" evidence="2">
    <location>
        <begin position="158"/>
        <end position="215"/>
    </location>
</feature>
<dbReference type="Proteomes" id="UP001550739">
    <property type="component" value="Unassembled WGS sequence"/>
</dbReference>
<dbReference type="InterPro" id="IPR013656">
    <property type="entry name" value="PAS_4"/>
</dbReference>
<sequence>MSTPPKVTPLDLDPEPSTEKPRDLPTPEIPSAVAATLGIVHLDTELRIMEANDAFCEQFRLIPAEVRGVPLSRFFHPTAGASLQEHFSQLVAGRHGDFSVPMTLVDGNLRDRDCLVTGIALNSVLYLYCTECAAVALIVPDTVPDTVQGPPLMLAAVPAALAEVPGRILEGVAAGLSTQQLASRLGLSSHGVEYHISAMLKKLKAPNRSALVARAYALDIFVPHCWPPRVKPQYMARFQVGTSAYTTAAPAPADRARVAATRRSDDLTEARRPAPALADDGDSHPEQERA</sequence>
<dbReference type="SUPFAM" id="SSF46894">
    <property type="entry name" value="C-terminal effector domain of the bipartite response regulators"/>
    <property type="match status" value="1"/>
</dbReference>
<dbReference type="Pfam" id="PF08448">
    <property type="entry name" value="PAS_4"/>
    <property type="match status" value="1"/>
</dbReference>
<dbReference type="InterPro" id="IPR035965">
    <property type="entry name" value="PAS-like_dom_sf"/>
</dbReference>
<accession>A0ABV2ZYS0</accession>
<dbReference type="Gene3D" id="1.10.10.10">
    <property type="entry name" value="Winged helix-like DNA-binding domain superfamily/Winged helix DNA-binding domain"/>
    <property type="match status" value="1"/>
</dbReference>
<name>A0ABV2ZYS0_9ACTN</name>
<dbReference type="SMART" id="SM00421">
    <property type="entry name" value="HTH_LUXR"/>
    <property type="match status" value="1"/>
</dbReference>
<dbReference type="InterPro" id="IPR016032">
    <property type="entry name" value="Sig_transdc_resp-reg_C-effctor"/>
</dbReference>
<gene>
    <name evidence="3" type="ORF">AB0E89_45640</name>
</gene>
<dbReference type="SUPFAM" id="SSF55785">
    <property type="entry name" value="PYP-like sensor domain (PAS domain)"/>
    <property type="match status" value="1"/>
</dbReference>
<dbReference type="InterPro" id="IPR036388">
    <property type="entry name" value="WH-like_DNA-bd_sf"/>
</dbReference>
<dbReference type="RefSeq" id="WP_334578153.1">
    <property type="nucleotide sequence ID" value="NZ_JBEZVE010000050.1"/>
</dbReference>
<evidence type="ECO:0000256" key="1">
    <source>
        <dbReference type="SAM" id="MobiDB-lite"/>
    </source>
</evidence>
<protein>
    <submittedName>
        <fullName evidence="3">LuxR C-terminal-related transcriptional regulator</fullName>
    </submittedName>
</protein>
<dbReference type="CDD" id="cd00130">
    <property type="entry name" value="PAS"/>
    <property type="match status" value="1"/>
</dbReference>
<evidence type="ECO:0000259" key="2">
    <source>
        <dbReference type="SMART" id="SM00421"/>
    </source>
</evidence>
<feature type="compositionally biased region" description="Basic and acidic residues" evidence="1">
    <location>
        <begin position="281"/>
        <end position="290"/>
    </location>
</feature>
<organism evidence="3 4">
    <name type="scientific">Streptomyces sp. 900129855</name>
    <dbReference type="NCBI Taxonomy" id="3155129"/>
    <lineage>
        <taxon>Bacteria</taxon>
        <taxon>Bacillati</taxon>
        <taxon>Actinomycetota</taxon>
        <taxon>Actinomycetes</taxon>
        <taxon>Kitasatosporales</taxon>
        <taxon>Streptomycetaceae</taxon>
        <taxon>Streptomyces</taxon>
    </lineage>
</organism>
<dbReference type="InterPro" id="IPR000014">
    <property type="entry name" value="PAS"/>
</dbReference>
<dbReference type="Pfam" id="PF00196">
    <property type="entry name" value="GerE"/>
    <property type="match status" value="1"/>
</dbReference>
<reference evidence="3 4" key="1">
    <citation type="submission" date="2024-06" db="EMBL/GenBank/DDBJ databases">
        <title>The Natural Products Discovery Center: Release of the First 8490 Sequenced Strains for Exploring Actinobacteria Biosynthetic Diversity.</title>
        <authorList>
            <person name="Kalkreuter E."/>
            <person name="Kautsar S.A."/>
            <person name="Yang D."/>
            <person name="Bader C.D."/>
            <person name="Teijaro C.N."/>
            <person name="Fluegel L."/>
            <person name="Davis C.M."/>
            <person name="Simpson J.R."/>
            <person name="Lauterbach L."/>
            <person name="Steele A.D."/>
            <person name="Gui C."/>
            <person name="Meng S."/>
            <person name="Li G."/>
            <person name="Viehrig K."/>
            <person name="Ye F."/>
            <person name="Su P."/>
            <person name="Kiefer A.F."/>
            <person name="Nichols A."/>
            <person name="Cepeda A.J."/>
            <person name="Yan W."/>
            <person name="Fan B."/>
            <person name="Jiang Y."/>
            <person name="Adhikari A."/>
            <person name="Zheng C.-J."/>
            <person name="Schuster L."/>
            <person name="Cowan T.M."/>
            <person name="Smanski M.J."/>
            <person name="Chevrette M.G."/>
            <person name="De Carvalho L.P.S."/>
            <person name="Shen B."/>
        </authorList>
    </citation>
    <scope>NUCLEOTIDE SEQUENCE [LARGE SCALE GENOMIC DNA]</scope>
    <source>
        <strain evidence="3 4">NPDC033843</strain>
    </source>
</reference>
<feature type="region of interest" description="Disordered" evidence="1">
    <location>
        <begin position="249"/>
        <end position="290"/>
    </location>
</feature>
<dbReference type="EMBL" id="JBEZVE010000050">
    <property type="protein sequence ID" value="MEU3787714.1"/>
    <property type="molecule type" value="Genomic_DNA"/>
</dbReference>
<comment type="caution">
    <text evidence="3">The sequence shown here is derived from an EMBL/GenBank/DDBJ whole genome shotgun (WGS) entry which is preliminary data.</text>
</comment>
<evidence type="ECO:0000313" key="4">
    <source>
        <dbReference type="Proteomes" id="UP001550739"/>
    </source>
</evidence>